<reference evidence="4 5" key="1">
    <citation type="submission" date="2024-06" db="EMBL/GenBank/DDBJ databases">
        <authorList>
            <person name="Li F."/>
        </authorList>
    </citation>
    <scope>NUCLEOTIDE SEQUENCE [LARGE SCALE GENOMIC DNA]</scope>
    <source>
        <strain evidence="4 5">GXAS 311</strain>
    </source>
</reference>
<dbReference type="InterPro" id="IPR017867">
    <property type="entry name" value="Tyr_phospatase_low_mol_wt"/>
</dbReference>
<sequence>MVLKNCQLSVLFVCMGNICRSPTAEGIFRHFAIQHLSVLDLEIDSAGTTGYHQGEKADPRAISAAKKRGYNLDSIVSRQVVDEDFEKFDLILAMDKDNFSHLMKHAEQSNNQHNRHKIKLFLQDFAPLSEYIEVPDPYYGADRGFDLVIDLIEQASQGLIKHIQAEYLSKQNT</sequence>
<dbReference type="PANTHER" id="PTHR47439:SF1">
    <property type="entry name" value="ACID PHOSPHATASE"/>
    <property type="match status" value="1"/>
</dbReference>
<protein>
    <submittedName>
        <fullName evidence="4">Low molecular weight protein-tyrosine-phosphatase</fullName>
        <ecNumber evidence="4">3.1.3.48</ecNumber>
    </submittedName>
</protein>
<keyword evidence="2 4" id="KW-0378">Hydrolase</keyword>
<organism evidence="4 5">
    <name type="scientific">Aliikangiella maris</name>
    <dbReference type="NCBI Taxonomy" id="3162458"/>
    <lineage>
        <taxon>Bacteria</taxon>
        <taxon>Pseudomonadati</taxon>
        <taxon>Pseudomonadota</taxon>
        <taxon>Gammaproteobacteria</taxon>
        <taxon>Oceanospirillales</taxon>
        <taxon>Pleioneaceae</taxon>
        <taxon>Aliikangiella</taxon>
    </lineage>
</organism>
<gene>
    <name evidence="4" type="ORF">ABVT43_10070</name>
</gene>
<comment type="similarity">
    <text evidence="1">Belongs to the low molecular weight phosphotyrosine protein phosphatase family.</text>
</comment>
<dbReference type="Proteomes" id="UP001548189">
    <property type="component" value="Unassembled WGS sequence"/>
</dbReference>
<dbReference type="SMART" id="SM00226">
    <property type="entry name" value="LMWPc"/>
    <property type="match status" value="1"/>
</dbReference>
<dbReference type="PRINTS" id="PR00719">
    <property type="entry name" value="LMWPTPASE"/>
</dbReference>
<proteinExistence type="inferred from homology"/>
<dbReference type="InterPro" id="IPR023485">
    <property type="entry name" value="Ptyr_pPase"/>
</dbReference>
<dbReference type="Pfam" id="PF01451">
    <property type="entry name" value="LMWPc"/>
    <property type="match status" value="1"/>
</dbReference>
<comment type="caution">
    <text evidence="4">The sequence shown here is derived from an EMBL/GenBank/DDBJ whole genome shotgun (WGS) entry which is preliminary data.</text>
</comment>
<dbReference type="EC" id="3.1.3.48" evidence="4"/>
<accession>A0ABV2BV99</accession>
<dbReference type="GO" id="GO:0004725">
    <property type="term" value="F:protein tyrosine phosphatase activity"/>
    <property type="evidence" value="ECO:0007669"/>
    <property type="project" value="UniProtKB-EC"/>
</dbReference>
<dbReference type="Gene3D" id="3.40.50.2300">
    <property type="match status" value="1"/>
</dbReference>
<evidence type="ECO:0000259" key="3">
    <source>
        <dbReference type="SMART" id="SM00226"/>
    </source>
</evidence>
<dbReference type="InterPro" id="IPR052995">
    <property type="entry name" value="LMW-PTP"/>
</dbReference>
<dbReference type="SUPFAM" id="SSF52788">
    <property type="entry name" value="Phosphotyrosine protein phosphatases I"/>
    <property type="match status" value="1"/>
</dbReference>
<dbReference type="PANTHER" id="PTHR47439">
    <property type="entry name" value="LOW MOLECULAR WEIGHT PHOSPHOTYROSINE PROTEIN PHOSPHATASE-RELATED"/>
    <property type="match status" value="1"/>
</dbReference>
<feature type="domain" description="Phosphotyrosine protein phosphatase I" evidence="3">
    <location>
        <begin position="8"/>
        <end position="162"/>
    </location>
</feature>
<dbReference type="CDD" id="cd16343">
    <property type="entry name" value="LMWPTP"/>
    <property type="match status" value="1"/>
</dbReference>
<dbReference type="EMBL" id="JBEVCJ010000010">
    <property type="protein sequence ID" value="MET1255472.1"/>
    <property type="molecule type" value="Genomic_DNA"/>
</dbReference>
<evidence type="ECO:0000256" key="2">
    <source>
        <dbReference type="ARBA" id="ARBA00022801"/>
    </source>
</evidence>
<evidence type="ECO:0000313" key="5">
    <source>
        <dbReference type="Proteomes" id="UP001548189"/>
    </source>
</evidence>
<dbReference type="InterPro" id="IPR036196">
    <property type="entry name" value="Ptyr_pPase_sf"/>
</dbReference>
<name>A0ABV2BV99_9GAMM</name>
<keyword evidence="5" id="KW-1185">Reference proteome</keyword>
<evidence type="ECO:0000313" key="4">
    <source>
        <dbReference type="EMBL" id="MET1255472.1"/>
    </source>
</evidence>
<dbReference type="RefSeq" id="WP_353896058.1">
    <property type="nucleotide sequence ID" value="NZ_JBEVCJ010000010.1"/>
</dbReference>
<evidence type="ECO:0000256" key="1">
    <source>
        <dbReference type="ARBA" id="ARBA00011063"/>
    </source>
</evidence>